<dbReference type="Pfam" id="PF02517">
    <property type="entry name" value="Rce1-like"/>
    <property type="match status" value="1"/>
</dbReference>
<proteinExistence type="predicted"/>
<reference evidence="3" key="1">
    <citation type="journal article" date="2014" name="Int. J. Syst. Evol. Microbiol.">
        <title>Complete genome sequence of Corynebacterium casei LMG S-19264T (=DSM 44701T), isolated from a smear-ripened cheese.</title>
        <authorList>
            <consortium name="US DOE Joint Genome Institute (JGI-PGF)"/>
            <person name="Walter F."/>
            <person name="Albersmeier A."/>
            <person name="Kalinowski J."/>
            <person name="Ruckert C."/>
        </authorList>
    </citation>
    <scope>NUCLEOTIDE SEQUENCE</scope>
    <source>
        <strain evidence="3">CGMCC 1.14984</strain>
    </source>
</reference>
<gene>
    <name evidence="4" type="ORF">FF098_013915</name>
    <name evidence="3" type="ORF">GCM10011355_29180</name>
</gene>
<keyword evidence="4" id="KW-0645">Protease</keyword>
<accession>A0A8J3EQ21</accession>
<evidence type="ECO:0000256" key="1">
    <source>
        <dbReference type="SAM" id="Phobius"/>
    </source>
</evidence>
<keyword evidence="1" id="KW-1133">Transmembrane helix</keyword>
<keyword evidence="1" id="KW-0812">Transmembrane</keyword>
<dbReference type="EMBL" id="VCJR02000003">
    <property type="protein sequence ID" value="NHK29015.1"/>
    <property type="molecule type" value="Genomic_DNA"/>
</dbReference>
<reference evidence="3" key="3">
    <citation type="submission" date="2020-09" db="EMBL/GenBank/DDBJ databases">
        <authorList>
            <person name="Sun Q."/>
            <person name="Zhou Y."/>
        </authorList>
    </citation>
    <scope>NUCLEOTIDE SEQUENCE</scope>
    <source>
        <strain evidence="3">CGMCC 1.14984</strain>
    </source>
</reference>
<dbReference type="Proteomes" id="UP000621856">
    <property type="component" value="Unassembled WGS sequence"/>
</dbReference>
<sequence length="257" mass="27910">MIMGTSFSNPLTALSTGDLFAIGYILIVLFFVGLVLERFENRRIRGQKPGARKQSYALAMAQLWGTTILVLSVWFIAERGPVPWGFNAPVSWQALTVLGLIALTILYFGSQLGQILFSPSARTVWQKAMADMRDRVPLLPKTRSDAALFALLGITAGITEEIIFRFYLIGTLQLAMPLWAAALASLTIFVLLHSYQGTQGMAQVAIIGTVITVLYVLGAPLWLLIVLHILVDLFAALLFFLTAQGKAPPAGEAIGSA</sequence>
<keyword evidence="6" id="KW-1185">Reference proteome</keyword>
<dbReference type="AlphaFoldDB" id="A0A8J3EQ21"/>
<protein>
    <submittedName>
        <fullName evidence="4">CPBP family intramembrane metalloprotease</fullName>
    </submittedName>
</protein>
<feature type="transmembrane region" description="Helical" evidence="1">
    <location>
        <begin position="174"/>
        <end position="193"/>
    </location>
</feature>
<comment type="caution">
    <text evidence="3">The sequence shown here is derived from an EMBL/GenBank/DDBJ whole genome shotgun (WGS) entry which is preliminary data.</text>
</comment>
<dbReference type="InterPro" id="IPR003675">
    <property type="entry name" value="Rce1/LyrA-like_dom"/>
</dbReference>
<dbReference type="Proteomes" id="UP000818603">
    <property type="component" value="Unassembled WGS sequence"/>
</dbReference>
<dbReference type="GO" id="GO:0004175">
    <property type="term" value="F:endopeptidase activity"/>
    <property type="evidence" value="ECO:0007669"/>
    <property type="project" value="UniProtKB-ARBA"/>
</dbReference>
<evidence type="ECO:0000313" key="6">
    <source>
        <dbReference type="Proteomes" id="UP000818603"/>
    </source>
</evidence>
<organism evidence="3 5">
    <name type="scientific">Aquisalinus luteolus</name>
    <dbReference type="NCBI Taxonomy" id="1566827"/>
    <lineage>
        <taxon>Bacteria</taxon>
        <taxon>Pseudomonadati</taxon>
        <taxon>Pseudomonadota</taxon>
        <taxon>Alphaproteobacteria</taxon>
        <taxon>Parvularculales</taxon>
        <taxon>Parvularculaceae</taxon>
        <taxon>Aquisalinus</taxon>
    </lineage>
</organism>
<feature type="transmembrane region" description="Helical" evidence="1">
    <location>
        <begin position="56"/>
        <end position="77"/>
    </location>
</feature>
<keyword evidence="4" id="KW-0378">Hydrolase</keyword>
<dbReference type="GO" id="GO:0080120">
    <property type="term" value="P:CAAX-box protein maturation"/>
    <property type="evidence" value="ECO:0007669"/>
    <property type="project" value="UniProtKB-ARBA"/>
</dbReference>
<evidence type="ECO:0000313" key="3">
    <source>
        <dbReference type="EMBL" id="GGI00573.1"/>
    </source>
</evidence>
<feature type="domain" description="CAAX prenyl protease 2/Lysostaphin resistance protein A-like" evidence="2">
    <location>
        <begin position="146"/>
        <end position="234"/>
    </location>
</feature>
<keyword evidence="4" id="KW-0482">Metalloprotease</keyword>
<keyword evidence="1" id="KW-0472">Membrane</keyword>
<feature type="transmembrane region" description="Helical" evidence="1">
    <location>
        <begin position="20"/>
        <end position="36"/>
    </location>
</feature>
<feature type="transmembrane region" description="Helical" evidence="1">
    <location>
        <begin position="146"/>
        <end position="168"/>
    </location>
</feature>
<evidence type="ECO:0000259" key="2">
    <source>
        <dbReference type="Pfam" id="PF02517"/>
    </source>
</evidence>
<dbReference type="GO" id="GO:0008237">
    <property type="term" value="F:metallopeptidase activity"/>
    <property type="evidence" value="ECO:0007669"/>
    <property type="project" value="UniProtKB-KW"/>
</dbReference>
<dbReference type="EMBL" id="BMGZ01000003">
    <property type="protein sequence ID" value="GGI00573.1"/>
    <property type="molecule type" value="Genomic_DNA"/>
</dbReference>
<evidence type="ECO:0000313" key="4">
    <source>
        <dbReference type="EMBL" id="NHK29015.1"/>
    </source>
</evidence>
<evidence type="ECO:0000313" key="5">
    <source>
        <dbReference type="Proteomes" id="UP000621856"/>
    </source>
</evidence>
<reference evidence="4 6" key="2">
    <citation type="submission" date="2020-02" db="EMBL/GenBank/DDBJ databases">
        <title>Genome sequence of Parvularcula flava strain NH6-79.</title>
        <authorList>
            <person name="Abdul Karim M.H."/>
            <person name="Lam M.Q."/>
            <person name="Chen S.J."/>
            <person name="Yahya A."/>
            <person name="Shahir S."/>
            <person name="Shamsir M.S."/>
            <person name="Chong C.S."/>
        </authorList>
    </citation>
    <scope>NUCLEOTIDE SEQUENCE [LARGE SCALE GENOMIC DNA]</scope>
    <source>
        <strain evidence="4 6">NH6-79</strain>
    </source>
</reference>
<feature type="transmembrane region" description="Helical" evidence="1">
    <location>
        <begin position="200"/>
        <end position="217"/>
    </location>
</feature>
<feature type="transmembrane region" description="Helical" evidence="1">
    <location>
        <begin position="97"/>
        <end position="125"/>
    </location>
</feature>
<name>A0A8J3EQ21_9PROT</name>